<dbReference type="AlphaFoldDB" id="A0A9P5SSJ8"/>
<feature type="compositionally biased region" description="Low complexity" evidence="1">
    <location>
        <begin position="49"/>
        <end position="71"/>
    </location>
</feature>
<evidence type="ECO:0000256" key="1">
    <source>
        <dbReference type="SAM" id="MobiDB-lite"/>
    </source>
</evidence>
<dbReference type="EMBL" id="JAAAUY010000114">
    <property type="protein sequence ID" value="KAF9335124.1"/>
    <property type="molecule type" value="Genomic_DNA"/>
</dbReference>
<evidence type="ECO:0000313" key="3">
    <source>
        <dbReference type="Proteomes" id="UP000696485"/>
    </source>
</evidence>
<evidence type="ECO:0000313" key="2">
    <source>
        <dbReference type="EMBL" id="KAF9335124.1"/>
    </source>
</evidence>
<comment type="caution">
    <text evidence="2">The sequence shown here is derived from an EMBL/GenBank/DDBJ whole genome shotgun (WGS) entry which is preliminary data.</text>
</comment>
<dbReference type="Proteomes" id="UP000696485">
    <property type="component" value="Unassembled WGS sequence"/>
</dbReference>
<keyword evidence="3" id="KW-1185">Reference proteome</keyword>
<feature type="region of interest" description="Disordered" evidence="1">
    <location>
        <begin position="43"/>
        <end position="71"/>
    </location>
</feature>
<proteinExistence type="predicted"/>
<name>A0A9P5SSJ8_9FUNG</name>
<organism evidence="2 3">
    <name type="scientific">Podila minutissima</name>
    <dbReference type="NCBI Taxonomy" id="64525"/>
    <lineage>
        <taxon>Eukaryota</taxon>
        <taxon>Fungi</taxon>
        <taxon>Fungi incertae sedis</taxon>
        <taxon>Mucoromycota</taxon>
        <taxon>Mortierellomycotina</taxon>
        <taxon>Mortierellomycetes</taxon>
        <taxon>Mortierellales</taxon>
        <taxon>Mortierellaceae</taxon>
        <taxon>Podila</taxon>
    </lineage>
</organism>
<protein>
    <submittedName>
        <fullName evidence="2">Uncharacterized protein</fullName>
    </submittedName>
</protein>
<accession>A0A9P5SSJ8</accession>
<gene>
    <name evidence="2" type="ORF">BG006_000794</name>
</gene>
<reference evidence="2" key="1">
    <citation type="journal article" date="2020" name="Fungal Divers.">
        <title>Resolving the Mortierellaceae phylogeny through synthesis of multi-gene phylogenetics and phylogenomics.</title>
        <authorList>
            <person name="Vandepol N."/>
            <person name="Liber J."/>
            <person name="Desiro A."/>
            <person name="Na H."/>
            <person name="Kennedy M."/>
            <person name="Barry K."/>
            <person name="Grigoriev I.V."/>
            <person name="Miller A.N."/>
            <person name="O'Donnell K."/>
            <person name="Stajich J.E."/>
            <person name="Bonito G."/>
        </authorList>
    </citation>
    <scope>NUCLEOTIDE SEQUENCE</scope>
    <source>
        <strain evidence="2">NVP1</strain>
    </source>
</reference>
<sequence>MKSIESSPLHTVFEKRLSKKKPVMPASNIQPSSILVKDMDASMSENCPSSSLYGRRGSSCSGSSSSSSTSLHDCYSCTLLEEAEEEQIKSHSTMYQSSSSESSSISLVSAQYPPSRQCRIRWADQPY</sequence>